<dbReference type="EMBL" id="JBIAPI010000016">
    <property type="protein sequence ID" value="MFF3228915.1"/>
    <property type="molecule type" value="Genomic_DNA"/>
</dbReference>
<name>A0ABW6R5V8_9NOCA</name>
<evidence type="ECO:0000313" key="5">
    <source>
        <dbReference type="Proteomes" id="UP001601948"/>
    </source>
</evidence>
<dbReference type="Proteomes" id="UP001601948">
    <property type="component" value="Unassembled WGS sequence"/>
</dbReference>
<dbReference type="Gene3D" id="3.30.43.10">
    <property type="entry name" value="Uridine Diphospho-n-acetylenolpyruvylglucosamine Reductase, domain 2"/>
    <property type="match status" value="1"/>
</dbReference>
<dbReference type="SUPFAM" id="SSF56176">
    <property type="entry name" value="FAD-binding/transporter-associated domain-like"/>
    <property type="match status" value="1"/>
</dbReference>
<proteinExistence type="predicted"/>
<keyword evidence="5" id="KW-1185">Reference proteome</keyword>
<protein>
    <submittedName>
        <fullName evidence="4">Uncharacterized protein</fullName>
    </submittedName>
</protein>
<dbReference type="InterPro" id="IPR016167">
    <property type="entry name" value="FAD-bd_PCMH_sub1"/>
</dbReference>
<evidence type="ECO:0000313" key="4">
    <source>
        <dbReference type="EMBL" id="MFF3228915.1"/>
    </source>
</evidence>
<evidence type="ECO:0000256" key="2">
    <source>
        <dbReference type="SAM" id="MobiDB-lite"/>
    </source>
</evidence>
<dbReference type="RefSeq" id="WP_387726093.1">
    <property type="nucleotide sequence ID" value="NZ_JBIAPI010000016.1"/>
</dbReference>
<keyword evidence="3" id="KW-0732">Signal</keyword>
<feature type="chain" id="PRO_5047227824" evidence="3">
    <location>
        <begin position="16"/>
        <end position="102"/>
    </location>
</feature>
<evidence type="ECO:0000256" key="3">
    <source>
        <dbReference type="SAM" id="SignalP"/>
    </source>
</evidence>
<dbReference type="InterPro" id="IPR036318">
    <property type="entry name" value="FAD-bd_PCMH-like_sf"/>
</dbReference>
<sequence>MAAAAAATLSSPVAAAVDASAWTGLRARLRGALVLPEDRAYRAAKALFDPRFDNNAPAGVVEVAHPQDVQAAVVFAGEHGCLSPPARAGTRLSGRPRPPVHS</sequence>
<reference evidence="4 5" key="1">
    <citation type="submission" date="2024-10" db="EMBL/GenBank/DDBJ databases">
        <title>The Natural Products Discovery Center: Release of the First 8490 Sequenced Strains for Exploring Actinobacteria Biosynthetic Diversity.</title>
        <authorList>
            <person name="Kalkreuter E."/>
            <person name="Kautsar S.A."/>
            <person name="Yang D."/>
            <person name="Bader C.D."/>
            <person name="Teijaro C.N."/>
            <person name="Fluegel L."/>
            <person name="Davis C.M."/>
            <person name="Simpson J.R."/>
            <person name="Lauterbach L."/>
            <person name="Steele A.D."/>
            <person name="Gui C."/>
            <person name="Meng S."/>
            <person name="Li G."/>
            <person name="Viehrig K."/>
            <person name="Ye F."/>
            <person name="Su P."/>
            <person name="Kiefer A.F."/>
            <person name="Nichols A."/>
            <person name="Cepeda A.J."/>
            <person name="Yan W."/>
            <person name="Fan B."/>
            <person name="Jiang Y."/>
            <person name="Adhikari A."/>
            <person name="Zheng C.-J."/>
            <person name="Schuster L."/>
            <person name="Cowan T.M."/>
            <person name="Smanski M.J."/>
            <person name="Chevrette M.G."/>
            <person name="De Carvalho L.P.S."/>
            <person name="Shen B."/>
        </authorList>
    </citation>
    <scope>NUCLEOTIDE SEQUENCE [LARGE SCALE GENOMIC DNA]</scope>
    <source>
        <strain evidence="4 5">NPDC003040</strain>
    </source>
</reference>
<keyword evidence="1" id="KW-0560">Oxidoreductase</keyword>
<organism evidence="4 5">
    <name type="scientific">Nocardia suismassiliense</name>
    <dbReference type="NCBI Taxonomy" id="2077092"/>
    <lineage>
        <taxon>Bacteria</taxon>
        <taxon>Bacillati</taxon>
        <taxon>Actinomycetota</taxon>
        <taxon>Actinomycetes</taxon>
        <taxon>Mycobacteriales</taxon>
        <taxon>Nocardiaceae</taxon>
        <taxon>Nocardia</taxon>
    </lineage>
</organism>
<feature type="region of interest" description="Disordered" evidence="2">
    <location>
        <begin position="83"/>
        <end position="102"/>
    </location>
</feature>
<comment type="caution">
    <text evidence="4">The sequence shown here is derived from an EMBL/GenBank/DDBJ whole genome shotgun (WGS) entry which is preliminary data.</text>
</comment>
<gene>
    <name evidence="4" type="ORF">ACFYV7_39435</name>
</gene>
<accession>A0ABW6R5V8</accession>
<evidence type="ECO:0000256" key="1">
    <source>
        <dbReference type="ARBA" id="ARBA00023002"/>
    </source>
</evidence>
<feature type="signal peptide" evidence="3">
    <location>
        <begin position="1"/>
        <end position="15"/>
    </location>
</feature>